<keyword evidence="3 6" id="KW-0378">Hydrolase</keyword>
<evidence type="ECO:0000256" key="4">
    <source>
        <dbReference type="ARBA" id="ARBA00023295"/>
    </source>
</evidence>
<dbReference type="InterPro" id="IPR011013">
    <property type="entry name" value="Gal_mutarotase_sf_dom"/>
</dbReference>
<evidence type="ECO:0000313" key="6">
    <source>
        <dbReference type="EMBL" id="GAA4489189.1"/>
    </source>
</evidence>
<dbReference type="RefSeq" id="WP_345460411.1">
    <property type="nucleotide sequence ID" value="NZ_BAABHF010000015.1"/>
</dbReference>
<dbReference type="PANTHER" id="PTHR46017:SF1">
    <property type="entry name" value="ALPHA-MANNOSIDASE 2C1"/>
    <property type="match status" value="1"/>
</dbReference>
<dbReference type="InterPro" id="IPR015341">
    <property type="entry name" value="Glyco_hydro_38_cen"/>
</dbReference>
<dbReference type="GO" id="GO:0016787">
    <property type="term" value="F:hydrolase activity"/>
    <property type="evidence" value="ECO:0007669"/>
    <property type="project" value="UniProtKB-KW"/>
</dbReference>
<protein>
    <submittedName>
        <fullName evidence="6">Glycoside hydrolase family 38 C-terminal domain-containing protein</fullName>
    </submittedName>
</protein>
<evidence type="ECO:0000256" key="3">
    <source>
        <dbReference type="ARBA" id="ARBA00022801"/>
    </source>
</evidence>
<evidence type="ECO:0000313" key="7">
    <source>
        <dbReference type="Proteomes" id="UP001500503"/>
    </source>
</evidence>
<comment type="similarity">
    <text evidence="1">Belongs to the glycosyl hydrolase 38 family.</text>
</comment>
<feature type="domain" description="Glycoside hydrolase family 38 central" evidence="5">
    <location>
        <begin position="530"/>
        <end position="608"/>
    </location>
</feature>
<dbReference type="CDD" id="cd10789">
    <property type="entry name" value="GH38N_AMII_ER_cytosolic"/>
    <property type="match status" value="1"/>
</dbReference>
<dbReference type="InterPro" id="IPR011330">
    <property type="entry name" value="Glyco_hydro/deAcase_b/a-brl"/>
</dbReference>
<dbReference type="Gene3D" id="2.70.98.30">
    <property type="entry name" value="Golgi alpha-mannosidase II, domain 4"/>
    <property type="match status" value="1"/>
</dbReference>
<comment type="caution">
    <text evidence="6">The sequence shown here is derived from an EMBL/GenBank/DDBJ whole genome shotgun (WGS) entry which is preliminary data.</text>
</comment>
<keyword evidence="4" id="KW-0326">Glycosidase</keyword>
<dbReference type="InterPro" id="IPR000602">
    <property type="entry name" value="Glyco_hydro_38_N"/>
</dbReference>
<dbReference type="InterPro" id="IPR037094">
    <property type="entry name" value="Glyco_hydro_38_cen_sf"/>
</dbReference>
<gene>
    <name evidence="6" type="ORF">GCM10023191_019600</name>
</gene>
<dbReference type="EMBL" id="BAABHF010000015">
    <property type="protein sequence ID" value="GAA4489189.1"/>
    <property type="molecule type" value="Genomic_DNA"/>
</dbReference>
<dbReference type="Pfam" id="PF17677">
    <property type="entry name" value="Glyco_hydro38C2"/>
    <property type="match status" value="1"/>
</dbReference>
<sequence length="1017" mass="110616">MSEDLVRGRLHRVLERRLRPARYGERVPLTVTAWHAPGEPVDVATALGAGYEPFGAGERWGPPWGTTWLRCTATLPAAWAGRRAEAVVDLGFTGVGPGFTAEGLVYSPDGTPLKGVHPLNRYVPIDPGGAGGVGVAAAPLTAGTRVDFLVEAAANPTIHQPYPWAPTDLGDVRTAGREPLYRFGGAEVAVVDEEVRALVADVEVLDGLLDVLGPTEPRRYAVVRALTAMMDRLDRSELTGAWSARTARGMLAEVLRSPAAPTEHRVTAVGHAHIDSAWLWPIRETVRKVARTVANVTALRASHPELVFAFSQAQQHAWLKEHHPALFERLRAAVADGAVLPVGGMWVESDANLPGGEAMVRQLVHGKRFFLAEYGVESDEIWLPDSFGYSAALPQIFRLAGATRFLSQKLSWNQTNRFPHTTFWWEGLDGSRVLAHFPPVDTYNSDLSATDLAGARERCADDGRTSRSLVPFGWGDGGGGPTREMLEHAERLEDLEGLPRVRIGTPAGFFAAAEAEADDAPVWAGELYLEVHRGTYTTQAAVKRGNRRCEHLLREAELWCATAAVRGLAGYPYDELDALWKEVLLYQFHDILPGSSIAWVYREATQRYAVLERRIEELARTAMAALAGEGRRGLVFNAAPHARDGVPAMGAAAAVEAAVPHARRADDGRIVLNNDLVRVEIDPRGTVVSVYDLVAGRELVPAGAAAGLLRLHADHPVGADAWDVDEHYRAAALDLRDADSVDLAPDADGVPAVTVVRTHDGCRFTQRVRLPAGAPRVEFETTVDWHVPQRLCKAVFPLDVRADDVAAEIQFGHVRRPLHRNTSWETAKFEVYAHRFVHVGEPSYGVALVNDATYGYDATRHVRPDGGTTTVLALSLARTQQFPDPHADQGTHVFRYALVCGADVSAAVREGYRINLPPRTVVGGDDVAPLVTADGPAVVEAVKLADDRSGDLVVRLYEPLGDRARVLLSTTERVRDARLVDLLERDAGPAESDGDGVRITLRPFEIVTVRLRLESGP</sequence>
<organism evidence="6 7">
    <name type="scientific">Actinoallomurus oryzae</name>
    <dbReference type="NCBI Taxonomy" id="502180"/>
    <lineage>
        <taxon>Bacteria</taxon>
        <taxon>Bacillati</taxon>
        <taxon>Actinomycetota</taxon>
        <taxon>Actinomycetes</taxon>
        <taxon>Streptosporangiales</taxon>
        <taxon>Thermomonosporaceae</taxon>
        <taxon>Actinoallomurus</taxon>
    </lineage>
</organism>
<dbReference type="Gene3D" id="3.20.110.10">
    <property type="entry name" value="Glycoside hydrolase 38, N terminal domain"/>
    <property type="match status" value="1"/>
</dbReference>
<dbReference type="SMART" id="SM00872">
    <property type="entry name" value="Alpha-mann_mid"/>
    <property type="match status" value="1"/>
</dbReference>
<dbReference type="Pfam" id="PF01074">
    <property type="entry name" value="Glyco_hydro_38N"/>
    <property type="match status" value="1"/>
</dbReference>
<dbReference type="Pfam" id="PF07748">
    <property type="entry name" value="Glyco_hydro_38C"/>
    <property type="match status" value="1"/>
</dbReference>
<dbReference type="InterPro" id="IPR054723">
    <property type="entry name" value="Ams1-like_N"/>
</dbReference>
<dbReference type="InterPro" id="IPR028995">
    <property type="entry name" value="Glyco_hydro_57/38_cen_sf"/>
</dbReference>
<keyword evidence="7" id="KW-1185">Reference proteome</keyword>
<dbReference type="PANTHER" id="PTHR46017">
    <property type="entry name" value="ALPHA-MANNOSIDASE 2C1"/>
    <property type="match status" value="1"/>
</dbReference>
<accession>A0ABP8PKR4</accession>
<dbReference type="SUPFAM" id="SSF74650">
    <property type="entry name" value="Galactose mutarotase-like"/>
    <property type="match status" value="1"/>
</dbReference>
<dbReference type="Pfam" id="PF22907">
    <property type="entry name" value="Ams1-like_1st"/>
    <property type="match status" value="1"/>
</dbReference>
<keyword evidence="2" id="KW-0479">Metal-binding</keyword>
<evidence type="ECO:0000256" key="1">
    <source>
        <dbReference type="ARBA" id="ARBA00009792"/>
    </source>
</evidence>
<dbReference type="SUPFAM" id="SSF88688">
    <property type="entry name" value="Families 57/38 glycoside transferase middle domain"/>
    <property type="match status" value="1"/>
</dbReference>
<evidence type="ECO:0000259" key="5">
    <source>
        <dbReference type="SMART" id="SM00872"/>
    </source>
</evidence>
<name>A0ABP8PKR4_9ACTN</name>
<reference evidence="7" key="1">
    <citation type="journal article" date="2019" name="Int. J. Syst. Evol. Microbiol.">
        <title>The Global Catalogue of Microorganisms (GCM) 10K type strain sequencing project: providing services to taxonomists for standard genome sequencing and annotation.</title>
        <authorList>
            <consortium name="The Broad Institute Genomics Platform"/>
            <consortium name="The Broad Institute Genome Sequencing Center for Infectious Disease"/>
            <person name="Wu L."/>
            <person name="Ma J."/>
        </authorList>
    </citation>
    <scope>NUCLEOTIDE SEQUENCE [LARGE SCALE GENOMIC DNA]</scope>
    <source>
        <strain evidence="7">JCM 17933</strain>
    </source>
</reference>
<evidence type="ECO:0000256" key="2">
    <source>
        <dbReference type="ARBA" id="ARBA00022723"/>
    </source>
</evidence>
<dbReference type="InterPro" id="IPR011682">
    <property type="entry name" value="Glyco_hydro_38_C"/>
</dbReference>
<dbReference type="InterPro" id="IPR041147">
    <property type="entry name" value="GH38_C"/>
</dbReference>
<proteinExistence type="inferred from homology"/>
<dbReference type="SUPFAM" id="SSF88713">
    <property type="entry name" value="Glycoside hydrolase/deacetylase"/>
    <property type="match status" value="1"/>
</dbReference>
<dbReference type="InterPro" id="IPR027291">
    <property type="entry name" value="Glyco_hydro_38_N_sf"/>
</dbReference>
<dbReference type="Pfam" id="PF09261">
    <property type="entry name" value="Alpha-mann_mid"/>
    <property type="match status" value="1"/>
</dbReference>
<dbReference type="Proteomes" id="UP001500503">
    <property type="component" value="Unassembled WGS sequence"/>
</dbReference>
<dbReference type="Gene3D" id="1.20.1270.50">
    <property type="entry name" value="Glycoside hydrolase family 38, central domain"/>
    <property type="match status" value="1"/>
</dbReference>